<dbReference type="PANTHER" id="PTHR46097:SF1">
    <property type="entry name" value="ARF GTPASE-ACTIVATING PROTEIN GIT1"/>
    <property type="match status" value="1"/>
</dbReference>
<dbReference type="Pfam" id="PF08518">
    <property type="entry name" value="GIT_SHD"/>
    <property type="match status" value="2"/>
</dbReference>
<dbReference type="EMBL" id="JASSZA010000005">
    <property type="protein sequence ID" value="KAK2111467.1"/>
    <property type="molecule type" value="Genomic_DNA"/>
</dbReference>
<dbReference type="Proteomes" id="UP001266305">
    <property type="component" value="Unassembled WGS sequence"/>
</dbReference>
<name>A0ABQ9VQ11_SAGOE</name>
<feature type="compositionally biased region" description="Polar residues" evidence="1">
    <location>
        <begin position="131"/>
        <end position="148"/>
    </location>
</feature>
<feature type="compositionally biased region" description="Pro residues" evidence="1">
    <location>
        <begin position="191"/>
        <end position="204"/>
    </location>
</feature>
<feature type="region of interest" description="Disordered" evidence="1">
    <location>
        <begin position="128"/>
        <end position="204"/>
    </location>
</feature>
<feature type="domain" description="GIT Spa2 homology (SHD)" evidence="2">
    <location>
        <begin position="38"/>
        <end position="68"/>
    </location>
</feature>
<reference evidence="3 4" key="1">
    <citation type="submission" date="2023-05" db="EMBL/GenBank/DDBJ databases">
        <title>B98-5 Cell Line De Novo Hybrid Assembly: An Optical Mapping Approach.</title>
        <authorList>
            <person name="Kananen K."/>
            <person name="Auerbach J.A."/>
            <person name="Kautto E."/>
            <person name="Blachly J.S."/>
        </authorList>
    </citation>
    <scope>NUCLEOTIDE SEQUENCE [LARGE SCALE GENOMIC DNA]</scope>
    <source>
        <strain evidence="3">B95-8</strain>
        <tissue evidence="3">Cell line</tissue>
    </source>
</reference>
<keyword evidence="4" id="KW-1185">Reference proteome</keyword>
<dbReference type="InterPro" id="IPR013724">
    <property type="entry name" value="GIT_SHD"/>
</dbReference>
<dbReference type="SMART" id="SM00555">
    <property type="entry name" value="GIT"/>
    <property type="match status" value="2"/>
</dbReference>
<feature type="domain" description="GIT Spa2 homology (SHD)" evidence="2">
    <location>
        <begin position="102"/>
        <end position="132"/>
    </location>
</feature>
<proteinExistence type="predicted"/>
<comment type="caution">
    <text evidence="3">The sequence shown here is derived from an EMBL/GenBank/DDBJ whole genome shotgun (WGS) entry which is preliminary data.</text>
</comment>
<gene>
    <name evidence="3" type="primary">GIT1_2</name>
    <name evidence="3" type="ORF">P7K49_011213</name>
</gene>
<evidence type="ECO:0000313" key="3">
    <source>
        <dbReference type="EMBL" id="KAK2111467.1"/>
    </source>
</evidence>
<organism evidence="3 4">
    <name type="scientific">Saguinus oedipus</name>
    <name type="common">Cotton-top tamarin</name>
    <name type="synonym">Oedipomidas oedipus</name>
    <dbReference type="NCBI Taxonomy" id="9490"/>
    <lineage>
        <taxon>Eukaryota</taxon>
        <taxon>Metazoa</taxon>
        <taxon>Chordata</taxon>
        <taxon>Craniata</taxon>
        <taxon>Vertebrata</taxon>
        <taxon>Euteleostomi</taxon>
        <taxon>Mammalia</taxon>
        <taxon>Eutheria</taxon>
        <taxon>Euarchontoglires</taxon>
        <taxon>Primates</taxon>
        <taxon>Haplorrhini</taxon>
        <taxon>Platyrrhini</taxon>
        <taxon>Cebidae</taxon>
        <taxon>Callitrichinae</taxon>
        <taxon>Saguinus</taxon>
    </lineage>
</organism>
<evidence type="ECO:0000259" key="2">
    <source>
        <dbReference type="SMART" id="SM00555"/>
    </source>
</evidence>
<dbReference type="PANTHER" id="PTHR46097">
    <property type="entry name" value="G PROTEIN-COUPLED RECEPTOR KINASE INTERACTING ARFGAP"/>
    <property type="match status" value="1"/>
</dbReference>
<evidence type="ECO:0000313" key="4">
    <source>
        <dbReference type="Proteomes" id="UP001266305"/>
    </source>
</evidence>
<dbReference type="InterPro" id="IPR047161">
    <property type="entry name" value="GIT-like"/>
</dbReference>
<sequence>MLGRLLARIWPPLRSLPFSQFPSPSARSLDLSELAKAAKKKLQALSNRLFEELAMDVYDEVDRRENDAVWLATQNHSTLVTERSAVPFLPVNPEYSATRNQGRQKLARFNAREFATLIIDILSEAKRRQQGKSLSSPTDNLELSMRSQSDLDDQHDYDSVASDEDTDQEPLRSTGATRSNRARVRGLPSPALLPTPPRPSSVLL</sequence>
<accession>A0ABQ9VQ11</accession>
<evidence type="ECO:0000256" key="1">
    <source>
        <dbReference type="SAM" id="MobiDB-lite"/>
    </source>
</evidence>
<feature type="compositionally biased region" description="Acidic residues" evidence="1">
    <location>
        <begin position="159"/>
        <end position="168"/>
    </location>
</feature>
<protein>
    <submittedName>
        <fullName evidence="3">Plasma membrane permease, mediates uptake of glycerophosphoinositol and glycerophosphocholine</fullName>
    </submittedName>
</protein>